<comment type="caution">
    <text evidence="2">The sequence shown here is derived from an EMBL/GenBank/DDBJ whole genome shotgun (WGS) entry which is preliminary data.</text>
</comment>
<gene>
    <name evidence="2" type="ORF">Vau01_001430</name>
</gene>
<accession>A0A8J3YY00</accession>
<feature type="domain" description="ORC1/DEAH AAA+ ATPase" evidence="1">
    <location>
        <begin position="49"/>
        <end position="142"/>
    </location>
</feature>
<dbReference type="Gene3D" id="1.10.8.430">
    <property type="entry name" value="Helical domain of apoptotic protease-activating factors"/>
    <property type="match status" value="1"/>
</dbReference>
<dbReference type="InterPro" id="IPR049945">
    <property type="entry name" value="AAA_22"/>
</dbReference>
<dbReference type="InterPro" id="IPR011990">
    <property type="entry name" value="TPR-like_helical_dom_sf"/>
</dbReference>
<dbReference type="GO" id="GO:0043531">
    <property type="term" value="F:ADP binding"/>
    <property type="evidence" value="ECO:0007669"/>
    <property type="project" value="InterPro"/>
</dbReference>
<dbReference type="InterPro" id="IPR027417">
    <property type="entry name" value="P-loop_NTPase"/>
</dbReference>
<dbReference type="PRINTS" id="PR00364">
    <property type="entry name" value="DISEASERSIST"/>
</dbReference>
<dbReference type="Proteomes" id="UP000612585">
    <property type="component" value="Unassembled WGS sequence"/>
</dbReference>
<reference evidence="2" key="1">
    <citation type="submission" date="2021-01" db="EMBL/GenBank/DDBJ databases">
        <title>Whole genome shotgun sequence of Virgisporangium aurantiacum NBRC 16421.</title>
        <authorList>
            <person name="Komaki H."/>
            <person name="Tamura T."/>
        </authorList>
    </citation>
    <scope>NUCLEOTIDE SEQUENCE</scope>
    <source>
        <strain evidence="2">NBRC 16421</strain>
    </source>
</reference>
<organism evidence="2 3">
    <name type="scientific">Virgisporangium aurantiacum</name>
    <dbReference type="NCBI Taxonomy" id="175570"/>
    <lineage>
        <taxon>Bacteria</taxon>
        <taxon>Bacillati</taxon>
        <taxon>Actinomycetota</taxon>
        <taxon>Actinomycetes</taxon>
        <taxon>Micromonosporales</taxon>
        <taxon>Micromonosporaceae</taxon>
        <taxon>Virgisporangium</taxon>
    </lineage>
</organism>
<keyword evidence="3" id="KW-1185">Reference proteome</keyword>
<sequence>MQAGTIHGGIHIHRTGDPPVLPRQLIATSHTFTGRDDELAELDALHSRGNRLVVLSGPGGVGKTTLAVRWAHGSAERFREGQIYVELGGQRPVSPDEALGTMLRALGVQPANVPGSRVERSSMLRSLTAGRSLLVVLDNADSPAQIGDLLPAGDAMVVITSRHRMADLVANGAVLVNLGPFSSEEGMRLLSRAVGSRVAQEPEQARKLASLCGGLPIALCVAASRLANRPHLTLGRLVAELADETGRLARLSVPDGYSVPAVFDTSYRSLPRSAAVLYRRLALHPGHDFGPGAVDVVLSLAPSDGRPGVDDLDRLLAANLLEEIDEERFRFHDLIRLHAHGRAEAEETSADRSGVTRAFIEWYLAAARKADEAITPYRRRPGFDWKSEPANVPVPGGRGDALGWFERELGNLTAAAQTAMRHGWPDLTWQLCDALWPLFLNRKHYPVRFEVDGLGVAAAREWGDVWAEAVMTKRLGRASWTLGDRAAAERHTRAAIGLYTRAKDPDGVDDAWEGFAVMLRDSGREAEAERILTEVLARKRARADPRRIALTLINLGTLRSRTGDPIGAVTLLREAELILARLVSVDPYNLARATIARAAAHLAGNDLAEAALAATRGAELAAANGSQFERAEALALLGSVAEHRSEPARAERYYRVAVEIFEGLGSGRADDLRAGLGRIDTDAAVPNHLEECDGEDPRRVG</sequence>
<protein>
    <submittedName>
        <fullName evidence="2">NTPase</fullName>
    </submittedName>
</protein>
<dbReference type="PANTHER" id="PTHR47691:SF3">
    <property type="entry name" value="HTH-TYPE TRANSCRIPTIONAL REGULATOR RV0890C-RELATED"/>
    <property type="match status" value="1"/>
</dbReference>
<evidence type="ECO:0000259" key="1">
    <source>
        <dbReference type="Pfam" id="PF13401"/>
    </source>
</evidence>
<evidence type="ECO:0000313" key="2">
    <source>
        <dbReference type="EMBL" id="GIJ52627.1"/>
    </source>
</evidence>
<dbReference type="InterPro" id="IPR042197">
    <property type="entry name" value="Apaf_helical"/>
</dbReference>
<dbReference type="EMBL" id="BOPG01000003">
    <property type="protein sequence ID" value="GIJ52627.1"/>
    <property type="molecule type" value="Genomic_DNA"/>
</dbReference>
<dbReference type="Pfam" id="PF13401">
    <property type="entry name" value="AAA_22"/>
    <property type="match status" value="1"/>
</dbReference>
<dbReference type="Gene3D" id="3.40.50.300">
    <property type="entry name" value="P-loop containing nucleotide triphosphate hydrolases"/>
    <property type="match status" value="1"/>
</dbReference>
<proteinExistence type="predicted"/>
<name>A0A8J3YY00_9ACTN</name>
<dbReference type="SUPFAM" id="SSF52540">
    <property type="entry name" value="P-loop containing nucleoside triphosphate hydrolases"/>
    <property type="match status" value="1"/>
</dbReference>
<dbReference type="SUPFAM" id="SSF48452">
    <property type="entry name" value="TPR-like"/>
    <property type="match status" value="2"/>
</dbReference>
<dbReference type="PANTHER" id="PTHR47691">
    <property type="entry name" value="REGULATOR-RELATED"/>
    <property type="match status" value="1"/>
</dbReference>
<evidence type="ECO:0000313" key="3">
    <source>
        <dbReference type="Proteomes" id="UP000612585"/>
    </source>
</evidence>
<dbReference type="AlphaFoldDB" id="A0A8J3YY00"/>
<dbReference type="Gene3D" id="1.25.40.10">
    <property type="entry name" value="Tetratricopeptide repeat domain"/>
    <property type="match status" value="1"/>
</dbReference>